<evidence type="ECO:0000313" key="3">
    <source>
        <dbReference type="Proteomes" id="UP001550739"/>
    </source>
</evidence>
<sequence>MPQLTWQKSSFSGDESGNCLYLAATPDGTLRLRESDAPDEIVTTDPARLGHLIRVVKAGRSLWPPHGAGHGDNGAAS</sequence>
<name>A0ABV2ZYT4_9ACTN</name>
<gene>
    <name evidence="2" type="ORF">AB0E89_45815</name>
</gene>
<comment type="caution">
    <text evidence="2">The sequence shown here is derived from an EMBL/GenBank/DDBJ whole genome shotgun (WGS) entry which is preliminary data.</text>
</comment>
<accession>A0ABV2ZYT4</accession>
<dbReference type="InterPro" id="IPR007278">
    <property type="entry name" value="DUF397"/>
</dbReference>
<reference evidence="2 3" key="1">
    <citation type="submission" date="2024-06" db="EMBL/GenBank/DDBJ databases">
        <title>The Natural Products Discovery Center: Release of the First 8490 Sequenced Strains for Exploring Actinobacteria Biosynthetic Diversity.</title>
        <authorList>
            <person name="Kalkreuter E."/>
            <person name="Kautsar S.A."/>
            <person name="Yang D."/>
            <person name="Bader C.D."/>
            <person name="Teijaro C.N."/>
            <person name="Fluegel L."/>
            <person name="Davis C.M."/>
            <person name="Simpson J.R."/>
            <person name="Lauterbach L."/>
            <person name="Steele A.D."/>
            <person name="Gui C."/>
            <person name="Meng S."/>
            <person name="Li G."/>
            <person name="Viehrig K."/>
            <person name="Ye F."/>
            <person name="Su P."/>
            <person name="Kiefer A.F."/>
            <person name="Nichols A."/>
            <person name="Cepeda A.J."/>
            <person name="Yan W."/>
            <person name="Fan B."/>
            <person name="Jiang Y."/>
            <person name="Adhikari A."/>
            <person name="Zheng C.-J."/>
            <person name="Schuster L."/>
            <person name="Cowan T.M."/>
            <person name="Smanski M.J."/>
            <person name="Chevrette M.G."/>
            <person name="De Carvalho L.P.S."/>
            <person name="Shen B."/>
        </authorList>
    </citation>
    <scope>NUCLEOTIDE SEQUENCE [LARGE SCALE GENOMIC DNA]</scope>
    <source>
        <strain evidence="2 3">NPDC033843</strain>
    </source>
</reference>
<evidence type="ECO:0000259" key="1">
    <source>
        <dbReference type="Pfam" id="PF04149"/>
    </source>
</evidence>
<dbReference type="Pfam" id="PF04149">
    <property type="entry name" value="DUF397"/>
    <property type="match status" value="1"/>
</dbReference>
<keyword evidence="3" id="KW-1185">Reference proteome</keyword>
<dbReference type="EMBL" id="JBEZVE010000052">
    <property type="protein sequence ID" value="MEU3787749.1"/>
    <property type="molecule type" value="Genomic_DNA"/>
</dbReference>
<dbReference type="RefSeq" id="WP_334577151.1">
    <property type="nucleotide sequence ID" value="NZ_JBEZVE010000052.1"/>
</dbReference>
<feature type="domain" description="DUF397" evidence="1">
    <location>
        <begin position="4"/>
        <end position="57"/>
    </location>
</feature>
<evidence type="ECO:0000313" key="2">
    <source>
        <dbReference type="EMBL" id="MEU3787749.1"/>
    </source>
</evidence>
<protein>
    <submittedName>
        <fullName evidence="2">DUF397 domain-containing protein</fullName>
    </submittedName>
</protein>
<proteinExistence type="predicted"/>
<dbReference type="Proteomes" id="UP001550739">
    <property type="component" value="Unassembled WGS sequence"/>
</dbReference>
<organism evidence="2 3">
    <name type="scientific">Streptomyces sp. 900129855</name>
    <dbReference type="NCBI Taxonomy" id="3155129"/>
    <lineage>
        <taxon>Bacteria</taxon>
        <taxon>Bacillati</taxon>
        <taxon>Actinomycetota</taxon>
        <taxon>Actinomycetes</taxon>
        <taxon>Kitasatosporales</taxon>
        <taxon>Streptomycetaceae</taxon>
        <taxon>Streptomyces</taxon>
    </lineage>
</organism>